<dbReference type="Gene3D" id="2.40.50.140">
    <property type="entry name" value="Nucleic acid-binding proteins"/>
    <property type="match status" value="1"/>
</dbReference>
<dbReference type="OrthoDB" id="9976660at2"/>
<dbReference type="eggNOG" id="ENOG5032BXX">
    <property type="taxonomic scope" value="Bacteria"/>
</dbReference>
<evidence type="ECO:0008006" key="4">
    <source>
        <dbReference type="Google" id="ProtNLM"/>
    </source>
</evidence>
<proteinExistence type="predicted"/>
<dbReference type="InterPro" id="IPR012340">
    <property type="entry name" value="NA-bd_OB-fold"/>
</dbReference>
<keyword evidence="1" id="KW-1133">Transmembrane helix</keyword>
<evidence type="ECO:0000313" key="2">
    <source>
        <dbReference type="EMBL" id="EPX58140.1"/>
    </source>
</evidence>
<organism evidence="2 3">
    <name type="scientific">Cystobacter fuscus (strain ATCC 25194 / DSM 2262 / NBRC 100088 / M29)</name>
    <dbReference type="NCBI Taxonomy" id="1242864"/>
    <lineage>
        <taxon>Bacteria</taxon>
        <taxon>Pseudomonadati</taxon>
        <taxon>Myxococcota</taxon>
        <taxon>Myxococcia</taxon>
        <taxon>Myxococcales</taxon>
        <taxon>Cystobacterineae</taxon>
        <taxon>Archangiaceae</taxon>
        <taxon>Cystobacter</taxon>
    </lineage>
</organism>
<protein>
    <recommendedName>
        <fullName evidence="4">NfeD-like C-terminal domain-containing protein</fullName>
    </recommendedName>
</protein>
<keyword evidence="1" id="KW-0812">Transmembrane</keyword>
<dbReference type="Proteomes" id="UP000011682">
    <property type="component" value="Unassembled WGS sequence"/>
</dbReference>
<dbReference type="EMBL" id="ANAH02000026">
    <property type="protein sequence ID" value="EPX58140.1"/>
    <property type="molecule type" value="Genomic_DNA"/>
</dbReference>
<sequence>MFALYVTSLVIGGGLLLLSLLFGGDAGEASGLSGGGLEGSGVGEGAAEGGALGRALPLASLFFWTFFLAFFGLTGVLLSTLARETGALLTGGLSVGVGLGAGLIASRVLRGLGRAEVDSITRPADVVGRLGRVVVPVGRTQPGKVRVELKGRTVELLAYGDTVVPLAPSHQVFVHDVLEDGSVRVVSAEEPRGLQPPPVPVSS</sequence>
<accession>S9P131</accession>
<keyword evidence="1" id="KW-0472">Membrane</keyword>
<keyword evidence="3" id="KW-1185">Reference proteome</keyword>
<evidence type="ECO:0000256" key="1">
    <source>
        <dbReference type="SAM" id="Phobius"/>
    </source>
</evidence>
<reference evidence="2" key="1">
    <citation type="submission" date="2013-05" db="EMBL/GenBank/DDBJ databases">
        <title>Genome assembly of Cystobacter fuscus DSM 2262.</title>
        <authorList>
            <person name="Sharma G."/>
            <person name="Khatri I."/>
            <person name="Kaur C."/>
            <person name="Mayilraj S."/>
            <person name="Subramanian S."/>
        </authorList>
    </citation>
    <scope>NUCLEOTIDE SEQUENCE [LARGE SCALE GENOMIC DNA]</scope>
    <source>
        <strain evidence="2">DSM 2262</strain>
    </source>
</reference>
<comment type="caution">
    <text evidence="2">The sequence shown here is derived from an EMBL/GenBank/DDBJ whole genome shotgun (WGS) entry which is preliminary data.</text>
</comment>
<gene>
    <name evidence="2" type="ORF">D187_004177</name>
</gene>
<dbReference type="AlphaFoldDB" id="S9P131"/>
<feature type="transmembrane region" description="Helical" evidence="1">
    <location>
        <begin position="85"/>
        <end position="105"/>
    </location>
</feature>
<evidence type="ECO:0000313" key="3">
    <source>
        <dbReference type="Proteomes" id="UP000011682"/>
    </source>
</evidence>
<feature type="transmembrane region" description="Helical" evidence="1">
    <location>
        <begin position="55"/>
        <end position="78"/>
    </location>
</feature>
<dbReference type="RefSeq" id="WP_002631641.1">
    <property type="nucleotide sequence ID" value="NZ_ANAH02000026.1"/>
</dbReference>
<name>S9P131_CYSF2</name>